<evidence type="ECO:0000313" key="2">
    <source>
        <dbReference type="Proteomes" id="UP001590951"/>
    </source>
</evidence>
<gene>
    <name evidence="1" type="ORF">ABVK25_008883</name>
</gene>
<evidence type="ECO:0000313" key="1">
    <source>
        <dbReference type="EMBL" id="KAL2050822.1"/>
    </source>
</evidence>
<organism evidence="1 2">
    <name type="scientific">Lepraria finkii</name>
    <dbReference type="NCBI Taxonomy" id="1340010"/>
    <lineage>
        <taxon>Eukaryota</taxon>
        <taxon>Fungi</taxon>
        <taxon>Dikarya</taxon>
        <taxon>Ascomycota</taxon>
        <taxon>Pezizomycotina</taxon>
        <taxon>Lecanoromycetes</taxon>
        <taxon>OSLEUM clade</taxon>
        <taxon>Lecanoromycetidae</taxon>
        <taxon>Lecanorales</taxon>
        <taxon>Lecanorineae</taxon>
        <taxon>Stereocaulaceae</taxon>
        <taxon>Lepraria</taxon>
    </lineage>
</organism>
<dbReference type="EMBL" id="JBHFEH010000042">
    <property type="protein sequence ID" value="KAL2050822.1"/>
    <property type="molecule type" value="Genomic_DNA"/>
</dbReference>
<dbReference type="Proteomes" id="UP001590951">
    <property type="component" value="Unassembled WGS sequence"/>
</dbReference>
<protein>
    <submittedName>
        <fullName evidence="1">Uncharacterized protein</fullName>
    </submittedName>
</protein>
<comment type="caution">
    <text evidence="1">The sequence shown here is derived from an EMBL/GenBank/DDBJ whole genome shotgun (WGS) entry which is preliminary data.</text>
</comment>
<sequence>MSQTEPINQQISGGKPALQCKRIARGVPRQRKPTHEKQIYIHPLGQYPTSNTSFALLSTTNDRLAAPNTFYRPKSNGLRSPSLESKTELHAPAHATFASPTDIMPKREHGEISKEDVPFDPETCLLHALRDVSFARDNTDLITLQISIILRCRYGAEFLQLRTVTRKDVVKIDHHCIKSGNEWYERSRWGYQQIETKLREDLKAATQGQ</sequence>
<reference evidence="1 2" key="1">
    <citation type="submission" date="2024-09" db="EMBL/GenBank/DDBJ databases">
        <title>Rethinking Asexuality: The Enigmatic Case of Functional Sexual Genes in Lepraria (Stereocaulaceae).</title>
        <authorList>
            <person name="Doellman M."/>
            <person name="Sun Y."/>
            <person name="Barcenas-Pena A."/>
            <person name="Lumbsch H.T."/>
            <person name="Grewe F."/>
        </authorList>
    </citation>
    <scope>NUCLEOTIDE SEQUENCE [LARGE SCALE GENOMIC DNA]</scope>
    <source>
        <strain evidence="1 2">Grewe 0041</strain>
    </source>
</reference>
<keyword evidence="2" id="KW-1185">Reference proteome</keyword>
<proteinExistence type="predicted"/>
<accession>A0ABR4B0T0</accession>
<name>A0ABR4B0T0_9LECA</name>